<dbReference type="SUPFAM" id="SSF48403">
    <property type="entry name" value="Ankyrin repeat"/>
    <property type="match status" value="1"/>
</dbReference>
<dbReference type="Proteomes" id="UP000053236">
    <property type="component" value="Unassembled WGS sequence"/>
</dbReference>
<dbReference type="InterPro" id="IPR036770">
    <property type="entry name" value="Ankyrin_rpt-contain_sf"/>
</dbReference>
<dbReference type="Gene3D" id="1.25.40.20">
    <property type="entry name" value="Ankyrin repeat-containing domain"/>
    <property type="match status" value="2"/>
</dbReference>
<evidence type="ECO:0000313" key="1">
    <source>
        <dbReference type="EMBL" id="ETK75289.1"/>
    </source>
</evidence>
<dbReference type="Pfam" id="PF12796">
    <property type="entry name" value="Ank_2"/>
    <property type="match status" value="1"/>
</dbReference>
<dbReference type="AlphaFoldDB" id="W2FX81"/>
<proteinExistence type="predicted"/>
<dbReference type="PANTHER" id="PTHR46586:SF3">
    <property type="entry name" value="ANKYRIN REPEAT-CONTAINING PROTEIN"/>
    <property type="match status" value="1"/>
</dbReference>
<dbReference type="InterPro" id="IPR052050">
    <property type="entry name" value="SecEffector_AnkRepeat"/>
</dbReference>
<dbReference type="VEuPathDB" id="FungiDB:PPTG_17198"/>
<feature type="non-terminal residue" evidence="1">
    <location>
        <position position="451"/>
    </location>
</feature>
<dbReference type="PANTHER" id="PTHR46586">
    <property type="entry name" value="ANKYRIN REPEAT-CONTAINING PROTEIN"/>
    <property type="match status" value="1"/>
</dbReference>
<sequence length="451" mass="50253">MKLPAPLTSATVVCRSHLDIAALPHIAETISAFLDCSVHWSLPAACGFAFQDGALRLVKRVTVHQTIREAKAQEILHQYPKFRAFEPKIQRTEATLVLRQKQDPFYRQKLFTLGMARAAARGDLSVMQWLVREFPGCYVTRAVEQAAKNGHLQVLQWLHRNSRVGHIRDEGGGRNNTSLDVFWGAKELYYAGLNGHLRVVQWLQEHTNPTPTHMFFVTLEEAAKNGDLAMVKWLCNVRGEWSPYAAVLAASGGHLEVLKWLKSNIFSSSPSANMDDAAANGHLHVLKWLQVNSGYTTHAAMNKAAGNGHLGIVKWLQNTRREGCTSVAMDRAAANGYFEIVKWLHTNREEGCTKAAMDEAATHGHLKLVQWLQTNRKEGCTTRAMDGAAMNGHLEVVQWLHQHRKEGCTTAAMDGAARANHLKVVEWLQKNRKEGCTLAAMNLAARNGHLD</sequence>
<protein>
    <submittedName>
        <fullName evidence="1">Uncharacterized protein</fullName>
    </submittedName>
</protein>
<dbReference type="Pfam" id="PF13637">
    <property type="entry name" value="Ank_4"/>
    <property type="match status" value="1"/>
</dbReference>
<dbReference type="EMBL" id="KI688900">
    <property type="protein sequence ID" value="ETK75289.1"/>
    <property type="molecule type" value="Genomic_DNA"/>
</dbReference>
<gene>
    <name evidence="1" type="ORF">L915_18085</name>
</gene>
<accession>W2FX81</accession>
<name>W2FX81_PHYNI</name>
<dbReference type="InterPro" id="IPR002110">
    <property type="entry name" value="Ankyrin_rpt"/>
</dbReference>
<reference evidence="1" key="1">
    <citation type="submission" date="2013-11" db="EMBL/GenBank/DDBJ databases">
        <title>The Genome Sequence of Phytophthora parasitica CJ02B3.</title>
        <authorList>
            <consortium name="The Broad Institute Genomics Platform"/>
            <person name="Russ C."/>
            <person name="Tyler B."/>
            <person name="Panabieres F."/>
            <person name="Shan W."/>
            <person name="Tripathy S."/>
            <person name="Grunwald N."/>
            <person name="Machado M."/>
            <person name="Johnson C.S."/>
            <person name="Arredondo F."/>
            <person name="Hong C."/>
            <person name="Coffey M."/>
            <person name="Young S.K."/>
            <person name="Zeng Q."/>
            <person name="Gargeya S."/>
            <person name="Fitzgerald M."/>
            <person name="Abouelleil A."/>
            <person name="Alvarado L."/>
            <person name="Chapman S.B."/>
            <person name="Gainer-Dewar J."/>
            <person name="Goldberg J."/>
            <person name="Griggs A."/>
            <person name="Gujja S."/>
            <person name="Hansen M."/>
            <person name="Howarth C."/>
            <person name="Imamovic A."/>
            <person name="Ireland A."/>
            <person name="Larimer J."/>
            <person name="McCowan C."/>
            <person name="Murphy C."/>
            <person name="Pearson M."/>
            <person name="Poon T.W."/>
            <person name="Priest M."/>
            <person name="Roberts A."/>
            <person name="Saif S."/>
            <person name="Shea T."/>
            <person name="Sykes S."/>
            <person name="Wortman J."/>
            <person name="Nusbaum C."/>
            <person name="Birren B."/>
        </authorList>
    </citation>
    <scope>NUCLEOTIDE SEQUENCE [LARGE SCALE GENOMIC DNA]</scope>
    <source>
        <strain evidence="1">CJ02B3</strain>
    </source>
</reference>
<organism evidence="1">
    <name type="scientific">Phytophthora nicotianae</name>
    <name type="common">Potato buckeye rot agent</name>
    <name type="synonym">Phytophthora parasitica</name>
    <dbReference type="NCBI Taxonomy" id="4792"/>
    <lineage>
        <taxon>Eukaryota</taxon>
        <taxon>Sar</taxon>
        <taxon>Stramenopiles</taxon>
        <taxon>Oomycota</taxon>
        <taxon>Peronosporomycetes</taxon>
        <taxon>Peronosporales</taxon>
        <taxon>Peronosporaceae</taxon>
        <taxon>Phytophthora</taxon>
    </lineage>
</organism>